<feature type="transmembrane region" description="Helical" evidence="1">
    <location>
        <begin position="12"/>
        <end position="37"/>
    </location>
</feature>
<protein>
    <recommendedName>
        <fullName evidence="4">DUF2269 domain-containing protein</fullName>
    </recommendedName>
</protein>
<evidence type="ECO:0000313" key="3">
    <source>
        <dbReference type="Proteomes" id="UP001597419"/>
    </source>
</evidence>
<evidence type="ECO:0000313" key="2">
    <source>
        <dbReference type="EMBL" id="MFD2459744.1"/>
    </source>
</evidence>
<feature type="transmembrane region" description="Helical" evidence="1">
    <location>
        <begin position="57"/>
        <end position="78"/>
    </location>
</feature>
<dbReference type="RefSeq" id="WP_345403253.1">
    <property type="nucleotide sequence ID" value="NZ_BAABHG010000014.1"/>
</dbReference>
<name>A0ABW5GH14_9PSEU</name>
<dbReference type="EMBL" id="JBHUKU010000007">
    <property type="protein sequence ID" value="MFD2459744.1"/>
    <property type="molecule type" value="Genomic_DNA"/>
</dbReference>
<sequence length="178" mass="19018">MGRGLGKRSRQCWLVAHVASSVGWFGVAASQLVLKIIATTTNSAELRHAAHVTTQTFDRYLMIPLVLVALASGLVLSLRTKWGLFRHYWVTAKFVLTLVLMVADTIWLGGWAADAVAATAGGGAPADAGYQDTVTYLLTGSVVNLTAILVMVVLSVVKPFGRTARGRRVIRRPVTASG</sequence>
<gene>
    <name evidence="2" type="ORF">ACFSYJ_14105</name>
</gene>
<feature type="transmembrane region" description="Helical" evidence="1">
    <location>
        <begin position="133"/>
        <end position="157"/>
    </location>
</feature>
<evidence type="ECO:0008006" key="4">
    <source>
        <dbReference type="Google" id="ProtNLM"/>
    </source>
</evidence>
<keyword evidence="1" id="KW-1133">Transmembrane helix</keyword>
<dbReference type="Proteomes" id="UP001597419">
    <property type="component" value="Unassembled WGS sequence"/>
</dbReference>
<keyword evidence="3" id="KW-1185">Reference proteome</keyword>
<keyword evidence="1" id="KW-0812">Transmembrane</keyword>
<comment type="caution">
    <text evidence="2">The sequence shown here is derived from an EMBL/GenBank/DDBJ whole genome shotgun (WGS) entry which is preliminary data.</text>
</comment>
<reference evidence="3" key="1">
    <citation type="journal article" date="2019" name="Int. J. Syst. Evol. Microbiol.">
        <title>The Global Catalogue of Microorganisms (GCM) 10K type strain sequencing project: providing services to taxonomists for standard genome sequencing and annotation.</title>
        <authorList>
            <consortium name="The Broad Institute Genomics Platform"/>
            <consortium name="The Broad Institute Genome Sequencing Center for Infectious Disease"/>
            <person name="Wu L."/>
            <person name="Ma J."/>
        </authorList>
    </citation>
    <scope>NUCLEOTIDE SEQUENCE [LARGE SCALE GENOMIC DNA]</scope>
    <source>
        <strain evidence="3">CGMCC 4.7643</strain>
    </source>
</reference>
<feature type="transmembrane region" description="Helical" evidence="1">
    <location>
        <begin position="90"/>
        <end position="113"/>
    </location>
</feature>
<accession>A0ABW5GH14</accession>
<proteinExistence type="predicted"/>
<evidence type="ECO:0000256" key="1">
    <source>
        <dbReference type="SAM" id="Phobius"/>
    </source>
</evidence>
<organism evidence="2 3">
    <name type="scientific">Amycolatopsis samaneae</name>
    <dbReference type="NCBI Taxonomy" id="664691"/>
    <lineage>
        <taxon>Bacteria</taxon>
        <taxon>Bacillati</taxon>
        <taxon>Actinomycetota</taxon>
        <taxon>Actinomycetes</taxon>
        <taxon>Pseudonocardiales</taxon>
        <taxon>Pseudonocardiaceae</taxon>
        <taxon>Amycolatopsis</taxon>
    </lineage>
</organism>
<keyword evidence="1" id="KW-0472">Membrane</keyword>